<evidence type="ECO:0000256" key="4">
    <source>
        <dbReference type="ARBA" id="ARBA00022989"/>
    </source>
</evidence>
<comment type="subcellular location">
    <subcellularLocation>
        <location evidence="1">Membrane</location>
        <topology evidence="1">Multi-pass membrane protein</topology>
    </subcellularLocation>
</comment>
<dbReference type="PANTHER" id="PTHR31272">
    <property type="entry name" value="CYTOCHROME C-TYPE BIOGENESIS PROTEIN HI_1454-RELATED"/>
    <property type="match status" value="1"/>
</dbReference>
<feature type="transmembrane region" description="Helical" evidence="6">
    <location>
        <begin position="72"/>
        <end position="97"/>
    </location>
</feature>
<feature type="domain" description="Cytochrome C biogenesis protein transmembrane" evidence="7">
    <location>
        <begin position="76"/>
        <end position="244"/>
    </location>
</feature>
<reference evidence="8 9" key="1">
    <citation type="submission" date="2024-09" db="EMBL/GenBank/DDBJ databases">
        <title>Floridaenema gen nov. (Aerosakkonemataceae, Aerosakkonematales ord. nov., Cyanobacteria) from benthic tropical and subtropical fresh waters, with the description of four new species.</title>
        <authorList>
            <person name="Moretto J.A."/>
            <person name="Berthold D.E."/>
            <person name="Lefler F.W."/>
            <person name="Huang I.-S."/>
            <person name="Laughinghouse H. IV."/>
        </authorList>
    </citation>
    <scope>NUCLEOTIDE SEQUENCE [LARGE SCALE GENOMIC DNA]</scope>
    <source>
        <strain evidence="8 9">BLCC-F46</strain>
    </source>
</reference>
<evidence type="ECO:0000256" key="6">
    <source>
        <dbReference type="SAM" id="Phobius"/>
    </source>
</evidence>
<evidence type="ECO:0000256" key="3">
    <source>
        <dbReference type="ARBA" id="ARBA00022692"/>
    </source>
</evidence>
<dbReference type="Pfam" id="PF02683">
    <property type="entry name" value="DsbD_TM"/>
    <property type="match status" value="1"/>
</dbReference>
<keyword evidence="5 6" id="KW-0472">Membrane</keyword>
<name>A0ABV4XCG5_9CYAN</name>
<keyword evidence="3 6" id="KW-0812">Transmembrane</keyword>
<dbReference type="InterPro" id="IPR051790">
    <property type="entry name" value="Cytochrome_c-biogenesis_DsbD"/>
</dbReference>
<dbReference type="PANTHER" id="PTHR31272:SF6">
    <property type="entry name" value="CYTOCHROME C-TYPE BIOGENESIS CCDA-LIKE CHLOROPLASTIC PROTEIN"/>
    <property type="match status" value="1"/>
</dbReference>
<protein>
    <submittedName>
        <fullName evidence="8">Cytochrome c biogenesis protein CcdA</fullName>
    </submittedName>
</protein>
<comment type="similarity">
    <text evidence="2">Belongs to the DsbD family.</text>
</comment>
<dbReference type="RefSeq" id="WP_413273485.1">
    <property type="nucleotide sequence ID" value="NZ_JBHFNQ010000204.1"/>
</dbReference>
<proteinExistence type="inferred from homology"/>
<feature type="transmembrane region" description="Helical" evidence="6">
    <location>
        <begin position="16"/>
        <end position="35"/>
    </location>
</feature>
<dbReference type="EMBL" id="JBHFNQ010000204">
    <property type="protein sequence ID" value="MFB2880471.1"/>
    <property type="molecule type" value="Genomic_DNA"/>
</dbReference>
<evidence type="ECO:0000259" key="7">
    <source>
        <dbReference type="Pfam" id="PF02683"/>
    </source>
</evidence>
<evidence type="ECO:0000313" key="8">
    <source>
        <dbReference type="EMBL" id="MFB2880471.1"/>
    </source>
</evidence>
<feature type="transmembrane region" description="Helical" evidence="6">
    <location>
        <begin position="148"/>
        <end position="170"/>
    </location>
</feature>
<organism evidence="8 9">
    <name type="scientific">Floridaenema aerugineum BLCC-F46</name>
    <dbReference type="NCBI Taxonomy" id="3153654"/>
    <lineage>
        <taxon>Bacteria</taxon>
        <taxon>Bacillati</taxon>
        <taxon>Cyanobacteriota</taxon>
        <taxon>Cyanophyceae</taxon>
        <taxon>Oscillatoriophycideae</taxon>
        <taxon>Aerosakkonematales</taxon>
        <taxon>Aerosakkonemataceae</taxon>
        <taxon>Floridanema</taxon>
        <taxon>Floridanema aerugineum</taxon>
    </lineage>
</organism>
<keyword evidence="4 6" id="KW-1133">Transmembrane helix</keyword>
<evidence type="ECO:0000256" key="2">
    <source>
        <dbReference type="ARBA" id="ARBA00006143"/>
    </source>
</evidence>
<dbReference type="InterPro" id="IPR003834">
    <property type="entry name" value="Cyt_c_assmbl_TM_dom"/>
</dbReference>
<comment type="caution">
    <text evidence="8">The sequence shown here is derived from an EMBL/GenBank/DDBJ whole genome shotgun (WGS) entry which is preliminary data.</text>
</comment>
<feature type="transmembrane region" description="Helical" evidence="6">
    <location>
        <begin position="182"/>
        <end position="209"/>
    </location>
</feature>
<evidence type="ECO:0000256" key="1">
    <source>
        <dbReference type="ARBA" id="ARBA00004141"/>
    </source>
</evidence>
<sequence length="286" mass="31064">MTLSKWFTGKFTKPKFSAWLLFGLLFGLTILVILASKLFSENGISETIDNFILGIGDRYQQWFSEQNTNNPLVLFSLSFAGGLIASISPCILSLLPINLSYIGTREIKSRWDAFFKAGAFVLGVVTMLSLFGILSSFATIILLKYRGFVQLSVGLFIVLMALSLLGIIRLPLPQTNFNIPILGAYGVGLTFALVSSPCTSPIMFAVLAASSATGSQLQTTLAMVFYAIGYTAVIFFASLFAGLAKQTRGLLQYSEKITHLGSLALILIGAYYLIDGISWIVSTIKL</sequence>
<gene>
    <name evidence="8" type="ORF">ACE1CC_26785</name>
</gene>
<evidence type="ECO:0000313" key="9">
    <source>
        <dbReference type="Proteomes" id="UP001576774"/>
    </source>
</evidence>
<dbReference type="Proteomes" id="UP001576774">
    <property type="component" value="Unassembled WGS sequence"/>
</dbReference>
<keyword evidence="9" id="KW-1185">Reference proteome</keyword>
<feature type="transmembrane region" description="Helical" evidence="6">
    <location>
        <begin position="118"/>
        <end position="142"/>
    </location>
</feature>
<accession>A0ABV4XCG5</accession>
<evidence type="ECO:0000256" key="5">
    <source>
        <dbReference type="ARBA" id="ARBA00023136"/>
    </source>
</evidence>
<feature type="transmembrane region" description="Helical" evidence="6">
    <location>
        <begin position="263"/>
        <end position="281"/>
    </location>
</feature>
<feature type="transmembrane region" description="Helical" evidence="6">
    <location>
        <begin position="221"/>
        <end position="243"/>
    </location>
</feature>